<gene>
    <name evidence="1" type="ORF">O181_021423</name>
</gene>
<sequence>MHNWYEGVLQHHFRFRWGFNNFRNESTEDSEKDQQNSPLFDQYDSTEDEIQGQFFSDGFKNLLLKSIGEVVVPAGVTPIPKRVGTAKNGKLKASEWHSLFAIHLPLAFVDTLINFKTLAKDIARYQIVFENTCSLIECTNIVSSKTYNKDQYIDFQRSYEIYTKTSTLLFRNLKVFPNHHYALHIPEQMRWWGPLIAVSEFPGERLIGKLQKLNKNSRSSELLLFFAEKKFSKELFSEEDFGSSLLQRFCEIQRFEVQNGLDLATNEKIKNRRVKKFQIELNDYDQIWRLFVKRKPDLRPYHWIPHPDKPNIVLNEAKELHFIHTGRGWTISKKSPNNFIQYFVDGKQKYGRVLEIFELTDLRVTLLKVACAKEVELNCGLISILKSLSLIQVKILGDEFIDVDSVMPVAYRSLPA</sequence>
<comment type="caution">
    <text evidence="1">The sequence shown here is derived from an EMBL/GenBank/DDBJ whole genome shotgun (WGS) entry which is preliminary data.</text>
</comment>
<dbReference type="EMBL" id="AVOT02006489">
    <property type="protein sequence ID" value="MBW0481708.1"/>
    <property type="molecule type" value="Genomic_DNA"/>
</dbReference>
<dbReference type="OrthoDB" id="2505141at2759"/>
<evidence type="ECO:0000313" key="2">
    <source>
        <dbReference type="Proteomes" id="UP000765509"/>
    </source>
</evidence>
<evidence type="ECO:0000313" key="1">
    <source>
        <dbReference type="EMBL" id="MBW0481708.1"/>
    </source>
</evidence>
<keyword evidence="2" id="KW-1185">Reference proteome</keyword>
<name>A0A9Q3CEX0_9BASI</name>
<proteinExistence type="predicted"/>
<dbReference type="AlphaFoldDB" id="A0A9Q3CEX0"/>
<dbReference type="Proteomes" id="UP000765509">
    <property type="component" value="Unassembled WGS sequence"/>
</dbReference>
<organism evidence="1 2">
    <name type="scientific">Austropuccinia psidii MF-1</name>
    <dbReference type="NCBI Taxonomy" id="1389203"/>
    <lineage>
        <taxon>Eukaryota</taxon>
        <taxon>Fungi</taxon>
        <taxon>Dikarya</taxon>
        <taxon>Basidiomycota</taxon>
        <taxon>Pucciniomycotina</taxon>
        <taxon>Pucciniomycetes</taxon>
        <taxon>Pucciniales</taxon>
        <taxon>Sphaerophragmiaceae</taxon>
        <taxon>Austropuccinia</taxon>
    </lineage>
</organism>
<accession>A0A9Q3CEX0</accession>
<protein>
    <submittedName>
        <fullName evidence="1">Uncharacterized protein</fullName>
    </submittedName>
</protein>
<reference evidence="1" key="1">
    <citation type="submission" date="2021-03" db="EMBL/GenBank/DDBJ databases">
        <title>Draft genome sequence of rust myrtle Austropuccinia psidii MF-1, a brazilian biotype.</title>
        <authorList>
            <person name="Quecine M.C."/>
            <person name="Pachon D.M.R."/>
            <person name="Bonatelli M.L."/>
            <person name="Correr F.H."/>
            <person name="Franceschini L.M."/>
            <person name="Leite T.F."/>
            <person name="Margarido G.R.A."/>
            <person name="Almeida C.A."/>
            <person name="Ferrarezi J.A."/>
            <person name="Labate C.A."/>
        </authorList>
    </citation>
    <scope>NUCLEOTIDE SEQUENCE</scope>
    <source>
        <strain evidence="1">MF-1</strain>
    </source>
</reference>